<dbReference type="CDD" id="cd18551">
    <property type="entry name" value="ABC_6TM_LmrA_like"/>
    <property type="match status" value="1"/>
</dbReference>
<dbReference type="InterPro" id="IPR003439">
    <property type="entry name" value="ABC_transporter-like_ATP-bd"/>
</dbReference>
<protein>
    <submittedName>
        <fullName evidence="10">ABC transporter ATP-binding protein</fullName>
    </submittedName>
</protein>
<keyword evidence="5 7" id="KW-1133">Transmembrane helix</keyword>
<dbReference type="SMART" id="SM00382">
    <property type="entry name" value="AAA"/>
    <property type="match status" value="1"/>
</dbReference>
<dbReference type="PROSITE" id="PS50893">
    <property type="entry name" value="ABC_TRANSPORTER_2"/>
    <property type="match status" value="1"/>
</dbReference>
<evidence type="ECO:0000256" key="2">
    <source>
        <dbReference type="ARBA" id="ARBA00022692"/>
    </source>
</evidence>
<feature type="transmembrane region" description="Helical" evidence="7">
    <location>
        <begin position="27"/>
        <end position="48"/>
    </location>
</feature>
<dbReference type="AlphaFoldDB" id="A0A4P6F464"/>
<keyword evidence="11" id="KW-1185">Reference proteome</keyword>
<dbReference type="PROSITE" id="PS50929">
    <property type="entry name" value="ABC_TM1F"/>
    <property type="match status" value="1"/>
</dbReference>
<dbReference type="InterPro" id="IPR003593">
    <property type="entry name" value="AAA+_ATPase"/>
</dbReference>
<feature type="domain" description="ABC transporter" evidence="8">
    <location>
        <begin position="350"/>
        <end position="583"/>
    </location>
</feature>
<feature type="transmembrane region" description="Helical" evidence="7">
    <location>
        <begin position="68"/>
        <end position="90"/>
    </location>
</feature>
<dbReference type="PANTHER" id="PTHR43394:SF1">
    <property type="entry name" value="ATP-BINDING CASSETTE SUB-FAMILY B MEMBER 10, MITOCHONDRIAL"/>
    <property type="match status" value="1"/>
</dbReference>
<dbReference type="InterPro" id="IPR039421">
    <property type="entry name" value="Type_1_exporter"/>
</dbReference>
<comment type="subcellular location">
    <subcellularLocation>
        <location evidence="1">Cell membrane</location>
        <topology evidence="1">Multi-pass membrane protein</topology>
    </subcellularLocation>
</comment>
<dbReference type="Pfam" id="PF00664">
    <property type="entry name" value="ABC_membrane"/>
    <property type="match status" value="1"/>
</dbReference>
<sequence>MSNPKTSATPANPERTWRTFLSFMRPYRAMISVGAVLGVIATVANLWFPRLTEYVIDALATGRSTTGYLVAAGIVTLVGLAGLLGQFIVLGRTGETVVFDVRAALVKRILRGSVPEVLSRSSGDLVSRATADAPLLQLAVSTGFVSFVTAIAGVIGTIVFMGVIDGVMLGITLAAVAVLAVFMGLLMPRAGRERALAQDAVGALGGELDGTIKALRTIKSLGAEDSRGQAALDSAHKARKHGIAAMVTETLAFEIGLGGMAIVTVVMLGFGAWRVSEGHLSIAALVAFIMYAMNFTMPLMEVASGFQTIQQGLAASKRIAEAEEIPFEESDDAAPATSSTAPARGDVPILELRGVTAAYNPRDGDVVTGLDLTIPRTGHVALVGPSGAGKTSTMSLLLRFLAPRAGQILLDGVSYDDLTFAQVRERFAYVEQEPTVLPGTVRDNLVAAKPDATDAELHDVLAAVHLDSDVASLPDGLDTTLIGATMTGGGRQRLALARALLRNPDVLLLDEPTSQIAGSTEDAIHEAIAATAAHRAVVTIAHREETVRHADTIVVMEAGRVRATGTHAELLATDALYQELMSNLRINDGA</sequence>
<gene>
    <name evidence="10" type="ORF">ET471_04990</name>
</gene>
<dbReference type="Proteomes" id="UP000292118">
    <property type="component" value="Chromosome"/>
</dbReference>
<feature type="transmembrane region" description="Helical" evidence="7">
    <location>
        <begin position="167"/>
        <end position="186"/>
    </location>
</feature>
<evidence type="ECO:0000259" key="8">
    <source>
        <dbReference type="PROSITE" id="PS50893"/>
    </source>
</evidence>
<dbReference type="EMBL" id="CP035493">
    <property type="protein sequence ID" value="QAY69473.1"/>
    <property type="molecule type" value="Genomic_DNA"/>
</dbReference>
<name>A0A4P6F464_9MICO</name>
<dbReference type="InterPro" id="IPR027417">
    <property type="entry name" value="P-loop_NTPase"/>
</dbReference>
<evidence type="ECO:0000256" key="4">
    <source>
        <dbReference type="ARBA" id="ARBA00022840"/>
    </source>
</evidence>
<feature type="transmembrane region" description="Helical" evidence="7">
    <location>
        <begin position="279"/>
        <end position="297"/>
    </location>
</feature>
<dbReference type="GO" id="GO:0015421">
    <property type="term" value="F:ABC-type oligopeptide transporter activity"/>
    <property type="evidence" value="ECO:0007669"/>
    <property type="project" value="TreeGrafter"/>
</dbReference>
<dbReference type="OrthoDB" id="9806127at2"/>
<reference evidence="10 11" key="1">
    <citation type="submission" date="2019-01" db="EMBL/GenBank/DDBJ databases">
        <title>Genome sequencing of strain FW10M-9.</title>
        <authorList>
            <person name="Heo J."/>
            <person name="Kim S.-J."/>
            <person name="Kim J.-S."/>
            <person name="Hong S.-B."/>
            <person name="Kwon S.-W."/>
        </authorList>
    </citation>
    <scope>NUCLEOTIDE SEQUENCE [LARGE SCALE GENOMIC DNA]</scope>
    <source>
        <strain evidence="10 11">FW10M-9</strain>
    </source>
</reference>
<dbReference type="InterPro" id="IPR011527">
    <property type="entry name" value="ABC1_TM_dom"/>
</dbReference>
<feature type="transmembrane region" description="Helical" evidence="7">
    <location>
        <begin position="251"/>
        <end position="273"/>
    </location>
</feature>
<dbReference type="SUPFAM" id="SSF90123">
    <property type="entry name" value="ABC transporter transmembrane region"/>
    <property type="match status" value="1"/>
</dbReference>
<evidence type="ECO:0000313" key="11">
    <source>
        <dbReference type="Proteomes" id="UP000292118"/>
    </source>
</evidence>
<evidence type="ECO:0000256" key="3">
    <source>
        <dbReference type="ARBA" id="ARBA00022741"/>
    </source>
</evidence>
<evidence type="ECO:0000256" key="7">
    <source>
        <dbReference type="SAM" id="Phobius"/>
    </source>
</evidence>
<dbReference type="GO" id="GO:0016887">
    <property type="term" value="F:ATP hydrolysis activity"/>
    <property type="evidence" value="ECO:0007669"/>
    <property type="project" value="InterPro"/>
</dbReference>
<evidence type="ECO:0000256" key="5">
    <source>
        <dbReference type="ARBA" id="ARBA00022989"/>
    </source>
</evidence>
<dbReference type="InterPro" id="IPR036640">
    <property type="entry name" value="ABC1_TM_sf"/>
</dbReference>
<evidence type="ECO:0000259" key="9">
    <source>
        <dbReference type="PROSITE" id="PS50929"/>
    </source>
</evidence>
<dbReference type="GO" id="GO:0005886">
    <property type="term" value="C:plasma membrane"/>
    <property type="evidence" value="ECO:0007669"/>
    <property type="project" value="UniProtKB-SubCell"/>
</dbReference>
<feature type="transmembrane region" description="Helical" evidence="7">
    <location>
        <begin position="135"/>
        <end position="161"/>
    </location>
</feature>
<keyword evidence="3" id="KW-0547">Nucleotide-binding</keyword>
<dbReference type="RefSeq" id="WP_129186873.1">
    <property type="nucleotide sequence ID" value="NZ_CP035493.1"/>
</dbReference>
<dbReference type="KEGG" id="xya:ET471_04990"/>
<evidence type="ECO:0000313" key="10">
    <source>
        <dbReference type="EMBL" id="QAY69473.1"/>
    </source>
</evidence>
<dbReference type="Gene3D" id="3.40.50.300">
    <property type="entry name" value="P-loop containing nucleotide triphosphate hydrolases"/>
    <property type="match status" value="1"/>
</dbReference>
<dbReference type="Gene3D" id="1.20.1560.10">
    <property type="entry name" value="ABC transporter type 1, transmembrane domain"/>
    <property type="match status" value="1"/>
</dbReference>
<dbReference type="Pfam" id="PF00005">
    <property type="entry name" value="ABC_tran"/>
    <property type="match status" value="1"/>
</dbReference>
<keyword evidence="2 7" id="KW-0812">Transmembrane</keyword>
<keyword evidence="6 7" id="KW-0472">Membrane</keyword>
<evidence type="ECO:0000256" key="6">
    <source>
        <dbReference type="ARBA" id="ARBA00023136"/>
    </source>
</evidence>
<keyword evidence="4 10" id="KW-0067">ATP-binding</keyword>
<feature type="domain" description="ABC transmembrane type-1" evidence="9">
    <location>
        <begin position="33"/>
        <end position="311"/>
    </location>
</feature>
<proteinExistence type="predicted"/>
<dbReference type="SUPFAM" id="SSF52540">
    <property type="entry name" value="P-loop containing nucleoside triphosphate hydrolases"/>
    <property type="match status" value="1"/>
</dbReference>
<organism evidence="10 11">
    <name type="scientific">Xylanimonas protaetiae</name>
    <dbReference type="NCBI Taxonomy" id="2509457"/>
    <lineage>
        <taxon>Bacteria</taxon>
        <taxon>Bacillati</taxon>
        <taxon>Actinomycetota</taxon>
        <taxon>Actinomycetes</taxon>
        <taxon>Micrococcales</taxon>
        <taxon>Promicromonosporaceae</taxon>
        <taxon>Xylanimonas</taxon>
    </lineage>
</organism>
<dbReference type="PANTHER" id="PTHR43394">
    <property type="entry name" value="ATP-DEPENDENT PERMEASE MDL1, MITOCHONDRIAL"/>
    <property type="match status" value="1"/>
</dbReference>
<accession>A0A4P6F464</accession>
<dbReference type="GO" id="GO:0005524">
    <property type="term" value="F:ATP binding"/>
    <property type="evidence" value="ECO:0007669"/>
    <property type="project" value="UniProtKB-KW"/>
</dbReference>
<evidence type="ECO:0000256" key="1">
    <source>
        <dbReference type="ARBA" id="ARBA00004651"/>
    </source>
</evidence>